<protein>
    <recommendedName>
        <fullName evidence="4">CCHC-type domain-containing protein</fullName>
    </recommendedName>
</protein>
<reference evidence="2 3" key="1">
    <citation type="journal article" date="2023" name="Plants (Basel)">
        <title>Bridging the Gap: Combining Genomics and Transcriptomics Approaches to Understand Stylosanthes scabra, an Orphan Legume from the Brazilian Caatinga.</title>
        <authorList>
            <person name="Ferreira-Neto J.R.C."/>
            <person name="da Silva M.D."/>
            <person name="Binneck E."/>
            <person name="de Melo N.F."/>
            <person name="da Silva R.H."/>
            <person name="de Melo A.L.T.M."/>
            <person name="Pandolfi V."/>
            <person name="Bustamante F.O."/>
            <person name="Brasileiro-Vidal A.C."/>
            <person name="Benko-Iseppon A.M."/>
        </authorList>
    </citation>
    <scope>NUCLEOTIDE SEQUENCE [LARGE SCALE GENOMIC DNA]</scope>
    <source>
        <tissue evidence="2">Leaves</tissue>
    </source>
</reference>
<dbReference type="Proteomes" id="UP001341840">
    <property type="component" value="Unassembled WGS sequence"/>
</dbReference>
<comment type="caution">
    <text evidence="2">The sequence shown here is derived from an EMBL/GenBank/DDBJ whole genome shotgun (WGS) entry which is preliminary data.</text>
</comment>
<organism evidence="2 3">
    <name type="scientific">Stylosanthes scabra</name>
    <dbReference type="NCBI Taxonomy" id="79078"/>
    <lineage>
        <taxon>Eukaryota</taxon>
        <taxon>Viridiplantae</taxon>
        <taxon>Streptophyta</taxon>
        <taxon>Embryophyta</taxon>
        <taxon>Tracheophyta</taxon>
        <taxon>Spermatophyta</taxon>
        <taxon>Magnoliopsida</taxon>
        <taxon>eudicotyledons</taxon>
        <taxon>Gunneridae</taxon>
        <taxon>Pentapetalae</taxon>
        <taxon>rosids</taxon>
        <taxon>fabids</taxon>
        <taxon>Fabales</taxon>
        <taxon>Fabaceae</taxon>
        <taxon>Papilionoideae</taxon>
        <taxon>50 kb inversion clade</taxon>
        <taxon>dalbergioids sensu lato</taxon>
        <taxon>Dalbergieae</taxon>
        <taxon>Pterocarpus clade</taxon>
        <taxon>Stylosanthes</taxon>
    </lineage>
</organism>
<proteinExistence type="predicted"/>
<feature type="region of interest" description="Disordered" evidence="1">
    <location>
        <begin position="35"/>
        <end position="67"/>
    </location>
</feature>
<dbReference type="EMBL" id="JASCZI010030766">
    <property type="protein sequence ID" value="MED6124709.1"/>
    <property type="molecule type" value="Genomic_DNA"/>
</dbReference>
<name>A0ABU6RLG5_9FABA</name>
<sequence>MINNGFIQSAYHNAMYPIPGEPLWEKSQFNRPLATLDKRKPGCLKKKRRKDADEGPSGSKKPKDQTKLKRKYREFTCTYCGTKGNTKRSCTHKKNDDAACVEVAAVKAAKNKENTANLQSDGVASEHAAHATTGVDLANEDPIAEIDISQPNYSQQIIVEEQVINPLNMFVI</sequence>
<evidence type="ECO:0000256" key="1">
    <source>
        <dbReference type="SAM" id="MobiDB-lite"/>
    </source>
</evidence>
<evidence type="ECO:0000313" key="2">
    <source>
        <dbReference type="EMBL" id="MED6124709.1"/>
    </source>
</evidence>
<accession>A0ABU6RLG5</accession>
<keyword evidence="3" id="KW-1185">Reference proteome</keyword>
<evidence type="ECO:0008006" key="4">
    <source>
        <dbReference type="Google" id="ProtNLM"/>
    </source>
</evidence>
<gene>
    <name evidence="2" type="ORF">PIB30_061498</name>
</gene>
<evidence type="ECO:0000313" key="3">
    <source>
        <dbReference type="Proteomes" id="UP001341840"/>
    </source>
</evidence>